<evidence type="ECO:0000313" key="7">
    <source>
        <dbReference type="EMBL" id="SFF88910.1"/>
    </source>
</evidence>
<dbReference type="PROSITE" id="PS50983">
    <property type="entry name" value="FE_B12_PBP"/>
    <property type="match status" value="1"/>
</dbReference>
<keyword evidence="8" id="KW-1185">Reference proteome</keyword>
<dbReference type="PROSITE" id="PS51318">
    <property type="entry name" value="TAT"/>
    <property type="match status" value="1"/>
</dbReference>
<reference evidence="7 8" key="1">
    <citation type="submission" date="2016-10" db="EMBL/GenBank/DDBJ databases">
        <authorList>
            <person name="de Groot N.N."/>
        </authorList>
    </citation>
    <scope>NUCLEOTIDE SEQUENCE [LARGE SCALE GENOMIC DNA]</scope>
    <source>
        <strain evidence="7 8">CGMCC 4.3510</strain>
    </source>
</reference>
<comment type="similarity">
    <text evidence="2">Belongs to the bacterial solute-binding protein 8 family.</text>
</comment>
<gene>
    <name evidence="7" type="ORF">SAMN05216251_13451</name>
</gene>
<dbReference type="SUPFAM" id="SSF53807">
    <property type="entry name" value="Helical backbone' metal receptor"/>
    <property type="match status" value="1"/>
</dbReference>
<dbReference type="InterPro" id="IPR051313">
    <property type="entry name" value="Bact_iron-sidero_bind"/>
</dbReference>
<dbReference type="Pfam" id="PF01497">
    <property type="entry name" value="Peripla_BP_2"/>
    <property type="match status" value="1"/>
</dbReference>
<dbReference type="GO" id="GO:0030288">
    <property type="term" value="C:outer membrane-bounded periplasmic space"/>
    <property type="evidence" value="ECO:0007669"/>
    <property type="project" value="TreeGrafter"/>
</dbReference>
<dbReference type="PANTHER" id="PTHR30532">
    <property type="entry name" value="IRON III DICITRATE-BINDING PERIPLASMIC PROTEIN"/>
    <property type="match status" value="1"/>
</dbReference>
<dbReference type="InterPro" id="IPR002491">
    <property type="entry name" value="ABC_transptr_periplasmic_BD"/>
</dbReference>
<keyword evidence="4" id="KW-0732">Signal</keyword>
<evidence type="ECO:0000256" key="2">
    <source>
        <dbReference type="ARBA" id="ARBA00008814"/>
    </source>
</evidence>
<comment type="subcellular location">
    <subcellularLocation>
        <location evidence="1">Cell envelope</location>
    </subcellularLocation>
</comment>
<dbReference type="PROSITE" id="PS51257">
    <property type="entry name" value="PROKAR_LIPOPROTEIN"/>
    <property type="match status" value="1"/>
</dbReference>
<name>A0A1I2MDA6_9ACTN</name>
<feature type="region of interest" description="Disordered" evidence="5">
    <location>
        <begin position="34"/>
        <end position="70"/>
    </location>
</feature>
<proteinExistence type="inferred from homology"/>
<protein>
    <submittedName>
        <fullName evidence="7">Iron complex transport system substrate-binding protein</fullName>
    </submittedName>
</protein>
<evidence type="ECO:0000313" key="8">
    <source>
        <dbReference type="Proteomes" id="UP000199323"/>
    </source>
</evidence>
<dbReference type="Proteomes" id="UP000199323">
    <property type="component" value="Unassembled WGS sequence"/>
</dbReference>
<evidence type="ECO:0000256" key="4">
    <source>
        <dbReference type="ARBA" id="ARBA00022729"/>
    </source>
</evidence>
<keyword evidence="3" id="KW-0813">Transport</keyword>
<evidence type="ECO:0000256" key="3">
    <source>
        <dbReference type="ARBA" id="ARBA00022448"/>
    </source>
</evidence>
<dbReference type="AlphaFoldDB" id="A0A1I2MDA6"/>
<accession>A0A1I2MDA6</accession>
<dbReference type="OrthoDB" id="7941913at2"/>
<feature type="compositionally biased region" description="Low complexity" evidence="5">
    <location>
        <begin position="52"/>
        <end position="61"/>
    </location>
</feature>
<evidence type="ECO:0000259" key="6">
    <source>
        <dbReference type="PROSITE" id="PS50983"/>
    </source>
</evidence>
<sequence length="358" mass="36865">MNSSRISPMSGMSRRGVLAVGGSVGIGALLAACGGSSDKSSGDGTDSGSGSGATKSASAKPPAGPWTFTDDRKTAVKLDKTPTKLVAYVGSAAALHDYGVECVGVFGPTTVKGGTADAQAGDLDVSKLTVIGNTWGEFNIEKYAALSPQLLISHMYQAPTLWYVPDGSAKKILSIAPSVGISLKGVPLTTPLQRYAELAASLGADMASATNAAAKARFEKASADLRAAAKASGGIKVMAASGSADSFYVSTPASASDLSYYKSLGVDFIVPNKVEGGFFETLSWENADKYQPDVIMLDNRTATLQPKDLASKPTWSQLAAVKAGQVLGWPSEPIFSYAKCADQIEALTKTITAAKKVS</sequence>
<dbReference type="Gene3D" id="3.40.50.1980">
    <property type="entry name" value="Nitrogenase molybdenum iron protein domain"/>
    <property type="match status" value="2"/>
</dbReference>
<organism evidence="7 8">
    <name type="scientific">Actinacidiphila alni</name>
    <dbReference type="NCBI Taxonomy" id="380248"/>
    <lineage>
        <taxon>Bacteria</taxon>
        <taxon>Bacillati</taxon>
        <taxon>Actinomycetota</taxon>
        <taxon>Actinomycetes</taxon>
        <taxon>Kitasatosporales</taxon>
        <taxon>Streptomycetaceae</taxon>
        <taxon>Actinacidiphila</taxon>
    </lineage>
</organism>
<dbReference type="PANTHER" id="PTHR30532:SF24">
    <property type="entry name" value="FERRIC ENTEROBACTIN-BINDING PERIPLASMIC PROTEIN FEPB"/>
    <property type="match status" value="1"/>
</dbReference>
<dbReference type="GO" id="GO:1901678">
    <property type="term" value="P:iron coordination entity transport"/>
    <property type="evidence" value="ECO:0007669"/>
    <property type="project" value="UniProtKB-ARBA"/>
</dbReference>
<feature type="compositionally biased region" description="Low complexity" evidence="5">
    <location>
        <begin position="34"/>
        <end position="44"/>
    </location>
</feature>
<evidence type="ECO:0000256" key="1">
    <source>
        <dbReference type="ARBA" id="ARBA00004196"/>
    </source>
</evidence>
<dbReference type="STRING" id="380248.SAMN05216251_13451"/>
<evidence type="ECO:0000256" key="5">
    <source>
        <dbReference type="SAM" id="MobiDB-lite"/>
    </source>
</evidence>
<dbReference type="EMBL" id="FONG01000034">
    <property type="protein sequence ID" value="SFF88910.1"/>
    <property type="molecule type" value="Genomic_DNA"/>
</dbReference>
<feature type="domain" description="Fe/B12 periplasmic-binding" evidence="6">
    <location>
        <begin position="74"/>
        <end position="358"/>
    </location>
</feature>
<dbReference type="InterPro" id="IPR006311">
    <property type="entry name" value="TAT_signal"/>
</dbReference>